<dbReference type="SUPFAM" id="SSF55486">
    <property type="entry name" value="Metalloproteases ('zincins'), catalytic domain"/>
    <property type="match status" value="1"/>
</dbReference>
<gene>
    <name evidence="1" type="primary">goe_1</name>
    <name evidence="1" type="ORF">Bhyg_09781</name>
</gene>
<dbReference type="InterPro" id="IPR024079">
    <property type="entry name" value="MetalloPept_cat_dom_sf"/>
</dbReference>
<evidence type="ECO:0000313" key="1">
    <source>
        <dbReference type="EMBL" id="KAJ6637055.1"/>
    </source>
</evidence>
<protein>
    <submittedName>
        <fullName evidence="1">Protein gone early</fullName>
    </submittedName>
</protein>
<comment type="caution">
    <text evidence="1">The sequence shown here is derived from an EMBL/GenBank/DDBJ whole genome shotgun (WGS) entry which is preliminary data.</text>
</comment>
<dbReference type="Gene3D" id="3.40.390.10">
    <property type="entry name" value="Collagenase (Catalytic Domain)"/>
    <property type="match status" value="1"/>
</dbReference>
<dbReference type="Proteomes" id="UP001151699">
    <property type="component" value="Chromosome X"/>
</dbReference>
<accession>A0A9Q0MU01</accession>
<dbReference type="EMBL" id="WJQU01000003">
    <property type="protein sequence ID" value="KAJ6637055.1"/>
    <property type="molecule type" value="Genomic_DNA"/>
</dbReference>
<sequence length="317" mass="37439">MIFYHIKQQLQRSIDENVFIDQDITNFINTKILKDGDYLNKYYKDFYWRKIRFLNNLEYRWEFAKKKMETLLEPMNETDKIIANLYTLPGDNANLLVQYSIDLNMIIVSKRAVERPYFHHKYPIAVNFARIGMEISKSLLKAVFFIGTQYKDELYATHKLVNVTKTAFSLGDTSCLEGFFCRKPDDEIPQRAKDLFVLEVTSGRFTFKCFKEFLQLIDANQPIPSSELDDAVTYDLLNLRQGKRQPGLRAFDNMQLFSMVYMQNYCSLLNGHYEPFKAFVEMEATATERFNLNWDQVPMLKKSFDCSETRKQCEIIL</sequence>
<keyword evidence="2" id="KW-1185">Reference proteome</keyword>
<dbReference type="GO" id="GO:0006508">
    <property type="term" value="P:proteolysis"/>
    <property type="evidence" value="ECO:0007669"/>
    <property type="project" value="InterPro"/>
</dbReference>
<reference evidence="1" key="1">
    <citation type="submission" date="2022-07" db="EMBL/GenBank/DDBJ databases">
        <authorList>
            <person name="Trinca V."/>
            <person name="Uliana J.V.C."/>
            <person name="Torres T.T."/>
            <person name="Ward R.J."/>
            <person name="Monesi N."/>
        </authorList>
    </citation>
    <scope>NUCLEOTIDE SEQUENCE</scope>
    <source>
        <strain evidence="1">HSMRA1968</strain>
        <tissue evidence="1">Whole embryos</tissue>
    </source>
</reference>
<organism evidence="1 2">
    <name type="scientific">Pseudolycoriella hygida</name>
    <dbReference type="NCBI Taxonomy" id="35572"/>
    <lineage>
        <taxon>Eukaryota</taxon>
        <taxon>Metazoa</taxon>
        <taxon>Ecdysozoa</taxon>
        <taxon>Arthropoda</taxon>
        <taxon>Hexapoda</taxon>
        <taxon>Insecta</taxon>
        <taxon>Pterygota</taxon>
        <taxon>Neoptera</taxon>
        <taxon>Endopterygota</taxon>
        <taxon>Diptera</taxon>
        <taxon>Nematocera</taxon>
        <taxon>Sciaroidea</taxon>
        <taxon>Sciaridae</taxon>
        <taxon>Pseudolycoriella</taxon>
    </lineage>
</organism>
<dbReference type="InterPro" id="IPR000718">
    <property type="entry name" value="Peptidase_M13"/>
</dbReference>
<dbReference type="AlphaFoldDB" id="A0A9Q0MU01"/>
<dbReference type="OrthoDB" id="7867452at2759"/>
<evidence type="ECO:0000313" key="2">
    <source>
        <dbReference type="Proteomes" id="UP001151699"/>
    </source>
</evidence>
<dbReference type="GO" id="GO:0004222">
    <property type="term" value="F:metalloendopeptidase activity"/>
    <property type="evidence" value="ECO:0007669"/>
    <property type="project" value="InterPro"/>
</dbReference>
<name>A0A9Q0MU01_9DIPT</name>
<dbReference type="PROSITE" id="PS51885">
    <property type="entry name" value="NEPRILYSIN"/>
    <property type="match status" value="1"/>
</dbReference>
<proteinExistence type="predicted"/>